<organism evidence="1 2">
    <name type="scientific">Leeuwenhoekiella aequorea</name>
    <dbReference type="NCBI Taxonomy" id="283736"/>
    <lineage>
        <taxon>Bacteria</taxon>
        <taxon>Pseudomonadati</taxon>
        <taxon>Bacteroidota</taxon>
        <taxon>Flavobacteriia</taxon>
        <taxon>Flavobacteriales</taxon>
        <taxon>Flavobacteriaceae</taxon>
        <taxon>Leeuwenhoekiella</taxon>
    </lineage>
</organism>
<keyword evidence="2" id="KW-1185">Reference proteome</keyword>
<dbReference type="Proteomes" id="UP000289238">
    <property type="component" value="Unassembled WGS sequence"/>
</dbReference>
<evidence type="ECO:0000313" key="1">
    <source>
        <dbReference type="EMBL" id="RXG24902.1"/>
    </source>
</evidence>
<dbReference type="AlphaFoldDB" id="A0A4V1KRH2"/>
<protein>
    <submittedName>
        <fullName evidence="1">Uncharacterized protein</fullName>
    </submittedName>
</protein>
<comment type="caution">
    <text evidence="1">The sequence shown here is derived from an EMBL/GenBank/DDBJ whole genome shotgun (WGS) entry which is preliminary data.</text>
</comment>
<name>A0A4V1KRH2_9FLAO</name>
<gene>
    <name evidence="1" type="ORF">DSM00_698</name>
</gene>
<accession>A0A4V1KRH2</accession>
<evidence type="ECO:0000313" key="2">
    <source>
        <dbReference type="Proteomes" id="UP000289238"/>
    </source>
</evidence>
<dbReference type="EMBL" id="QOVM01000001">
    <property type="protein sequence ID" value="RXG24902.1"/>
    <property type="molecule type" value="Genomic_DNA"/>
</dbReference>
<reference evidence="1 2" key="1">
    <citation type="submission" date="2018-07" db="EMBL/GenBank/DDBJ databases">
        <title>Leeuwenhoekiella genomics.</title>
        <authorList>
            <person name="Tahon G."/>
            <person name="Willems A."/>
        </authorList>
    </citation>
    <scope>NUCLEOTIDE SEQUENCE [LARGE SCALE GENOMIC DNA]</scope>
    <source>
        <strain evidence="1 2">LMG 22550</strain>
    </source>
</reference>
<sequence>MSYRVHDTQVSKTRSQVQQAHMRSSMLRMFKVFNYDRKGYTDDELLNVVMPYRAIDLKEFDKIINWFKSLPELDRTSFYDKSHLIKAIKRKQYNLIKYYLENPSERIDFGPELMIFKMFNLNIKWTVKYFKNKYLGLSL</sequence>
<dbReference type="RefSeq" id="WP_128756611.1">
    <property type="nucleotide sequence ID" value="NZ_QOVM01000001.1"/>
</dbReference>
<proteinExistence type="predicted"/>